<dbReference type="AlphaFoldDB" id="A0A8X6UF48"/>
<accession>A0A8X6UF48</accession>
<sequence length="83" mass="9191">MKDSQKGDCCMCILMFSASGDHTNASASVYSRIFSFNRAFGKHCTNFDGEMDAVHMALTEIAGREEQNIVIFIDSQATIRAFT</sequence>
<dbReference type="InterPro" id="IPR036397">
    <property type="entry name" value="RNaseH_sf"/>
</dbReference>
<proteinExistence type="predicted"/>
<name>A0A8X6UF48_NEPPI</name>
<reference evidence="1" key="1">
    <citation type="submission" date="2020-08" db="EMBL/GenBank/DDBJ databases">
        <title>Multicomponent nature underlies the extraordinary mechanical properties of spider dragline silk.</title>
        <authorList>
            <person name="Kono N."/>
            <person name="Nakamura H."/>
            <person name="Mori M."/>
            <person name="Yoshida Y."/>
            <person name="Ohtoshi R."/>
            <person name="Malay A.D."/>
            <person name="Moran D.A.P."/>
            <person name="Tomita M."/>
            <person name="Numata K."/>
            <person name="Arakawa K."/>
        </authorList>
    </citation>
    <scope>NUCLEOTIDE SEQUENCE</scope>
</reference>
<dbReference type="GO" id="GO:0003676">
    <property type="term" value="F:nucleic acid binding"/>
    <property type="evidence" value="ECO:0007669"/>
    <property type="project" value="InterPro"/>
</dbReference>
<evidence type="ECO:0000313" key="2">
    <source>
        <dbReference type="Proteomes" id="UP000887013"/>
    </source>
</evidence>
<dbReference type="SUPFAM" id="SSF53098">
    <property type="entry name" value="Ribonuclease H-like"/>
    <property type="match status" value="1"/>
</dbReference>
<dbReference type="Proteomes" id="UP000887013">
    <property type="component" value="Unassembled WGS sequence"/>
</dbReference>
<dbReference type="InterPro" id="IPR012337">
    <property type="entry name" value="RNaseH-like_sf"/>
</dbReference>
<keyword evidence="2" id="KW-1185">Reference proteome</keyword>
<comment type="caution">
    <text evidence="1">The sequence shown here is derived from an EMBL/GenBank/DDBJ whole genome shotgun (WGS) entry which is preliminary data.</text>
</comment>
<gene>
    <name evidence="1" type="ORF">NPIL_23601</name>
</gene>
<dbReference type="OrthoDB" id="6435915at2759"/>
<organism evidence="1 2">
    <name type="scientific">Nephila pilipes</name>
    <name type="common">Giant wood spider</name>
    <name type="synonym">Nephila maculata</name>
    <dbReference type="NCBI Taxonomy" id="299642"/>
    <lineage>
        <taxon>Eukaryota</taxon>
        <taxon>Metazoa</taxon>
        <taxon>Ecdysozoa</taxon>
        <taxon>Arthropoda</taxon>
        <taxon>Chelicerata</taxon>
        <taxon>Arachnida</taxon>
        <taxon>Araneae</taxon>
        <taxon>Araneomorphae</taxon>
        <taxon>Entelegynae</taxon>
        <taxon>Araneoidea</taxon>
        <taxon>Nephilidae</taxon>
        <taxon>Nephila</taxon>
    </lineage>
</organism>
<protein>
    <submittedName>
        <fullName evidence="1">Uncharacterized protein</fullName>
    </submittedName>
</protein>
<evidence type="ECO:0000313" key="1">
    <source>
        <dbReference type="EMBL" id="GFU26104.1"/>
    </source>
</evidence>
<dbReference type="EMBL" id="BMAW01032539">
    <property type="protein sequence ID" value="GFU26104.1"/>
    <property type="molecule type" value="Genomic_DNA"/>
</dbReference>
<dbReference type="Gene3D" id="3.30.420.10">
    <property type="entry name" value="Ribonuclease H-like superfamily/Ribonuclease H"/>
    <property type="match status" value="1"/>
</dbReference>